<dbReference type="Gene3D" id="2.70.170.10">
    <property type="entry name" value="Neurotransmitter-gated ion-channel ligand-binding domain"/>
    <property type="match status" value="1"/>
</dbReference>
<dbReference type="Ensembl" id="ENSNMLT00000001385.1">
    <property type="protein sequence ID" value="ENSNMLP00000001198.1"/>
    <property type="gene ID" value="ENSNMLG00000000931.1"/>
</dbReference>
<feature type="region of interest" description="Disordered" evidence="21">
    <location>
        <begin position="343"/>
        <end position="368"/>
    </location>
</feature>
<comment type="catalytic activity">
    <reaction evidence="18">
        <text>Ca(2+)(in) = Ca(2+)(out)</text>
        <dbReference type="Rhea" id="RHEA:29671"/>
        <dbReference type="ChEBI" id="CHEBI:29108"/>
    </reaction>
</comment>
<evidence type="ECO:0000256" key="10">
    <source>
        <dbReference type="ARBA" id="ARBA00023170"/>
    </source>
</evidence>
<evidence type="ECO:0000256" key="8">
    <source>
        <dbReference type="ARBA" id="ARBA00023136"/>
    </source>
</evidence>
<reference evidence="24" key="2">
    <citation type="submission" date="2025-09" db="UniProtKB">
        <authorList>
            <consortium name="Ensembl"/>
        </authorList>
    </citation>
    <scope>IDENTIFICATION</scope>
</reference>
<evidence type="ECO:0000256" key="2">
    <source>
        <dbReference type="ARBA" id="ARBA00022475"/>
    </source>
</evidence>
<protein>
    <submittedName>
        <fullName evidence="24">Uncharacterized protein</fullName>
    </submittedName>
</protein>
<comment type="catalytic activity">
    <reaction evidence="16">
        <text>K(+)(in) = K(+)(out)</text>
        <dbReference type="Rhea" id="RHEA:29463"/>
        <dbReference type="ChEBI" id="CHEBI:29103"/>
    </reaction>
</comment>
<dbReference type="GO" id="GO:0004888">
    <property type="term" value="F:transmembrane signaling receptor activity"/>
    <property type="evidence" value="ECO:0007669"/>
    <property type="project" value="InterPro"/>
</dbReference>
<dbReference type="GO" id="GO:0045211">
    <property type="term" value="C:postsynaptic membrane"/>
    <property type="evidence" value="ECO:0007669"/>
    <property type="project" value="UniProtKB-SubCell"/>
</dbReference>
<evidence type="ECO:0000256" key="1">
    <source>
        <dbReference type="ARBA" id="ARBA00022448"/>
    </source>
</evidence>
<accession>A0A8C6S742</accession>
<keyword evidence="12" id="KW-0628">Postsynaptic cell membrane</keyword>
<keyword evidence="8 20" id="KW-0472">Membrane</keyword>
<dbReference type="InterPro" id="IPR049944">
    <property type="entry name" value="LGIC_TM_5-HT3"/>
</dbReference>
<sequence length="426" mass="48099">MLNCSSPTTPALLEALAPVFKLSSIRPVSNISTPTRVKVEFIMFGILGVFFFLHFYVFSKVWNNEFVSWDPEQCGARRITIPRKYVWVPDIVINEFMEKNNAPPVPYVYLYSDGKVEDDEPVKVVSSCRLDIYMFPFDTQNCTFSFNSYKLLGEIFESAWEDDYRFNVSKKVMTTMGEWRLIGLSVKKFEFAISEGNDQDISTLLQVTVQRSPTMYVVNLLLPSCFLITVDLFSFLLPPQSVDRSLFKMTLILGYTMFLLIMNDLLPVTGNTIPLMNVFLSMCLVLMVGSLLETIVITNLLCGLAHQSPVPWILRVIILQFLGPLMLLPPKPKKKEDTVIENPATRGSAGLGPGPSPDPPAGGAAAQQQRDLRGVVSNGLHHRPPCLCHLHPVHISQLHHHSRHVDPGFMSFINRLHILTMIDCYM</sequence>
<dbReference type="PRINTS" id="PR00252">
    <property type="entry name" value="NRIONCHANNEL"/>
</dbReference>
<dbReference type="InterPro" id="IPR006029">
    <property type="entry name" value="Neurotrans-gated_channel_TM"/>
</dbReference>
<feature type="transmembrane region" description="Helical" evidence="20">
    <location>
        <begin position="312"/>
        <end position="328"/>
    </location>
</feature>
<comment type="subcellular location">
    <subcellularLocation>
        <location evidence="15">Postsynaptic cell membrane</location>
        <topology evidence="15">Multi-pass membrane protein</topology>
    </subcellularLocation>
</comment>
<dbReference type="PANTHER" id="PTHR18945">
    <property type="entry name" value="NEUROTRANSMITTER GATED ION CHANNEL"/>
    <property type="match status" value="1"/>
</dbReference>
<dbReference type="FunFam" id="2.70.170.10:FF:000017">
    <property type="entry name" value="5-hydroxytryptamine receptor 3A"/>
    <property type="match status" value="1"/>
</dbReference>
<evidence type="ECO:0000256" key="12">
    <source>
        <dbReference type="ARBA" id="ARBA00023257"/>
    </source>
</evidence>
<feature type="transmembrane region" description="Helical" evidence="20">
    <location>
        <begin position="41"/>
        <end position="58"/>
    </location>
</feature>
<feature type="domain" description="Neurotransmitter-gated ion-channel ligand-binding" evidence="22">
    <location>
        <begin position="24"/>
        <end position="211"/>
    </location>
</feature>
<evidence type="ECO:0000313" key="25">
    <source>
        <dbReference type="Proteomes" id="UP000694523"/>
    </source>
</evidence>
<comment type="similarity">
    <text evidence="20">Belongs to the ligand-gated ion channel (TC 1.A.9) family.</text>
</comment>
<evidence type="ECO:0000256" key="19">
    <source>
        <dbReference type="ARBA" id="ARBA00037540"/>
    </source>
</evidence>
<evidence type="ECO:0000313" key="24">
    <source>
        <dbReference type="Ensembl" id="ENSNMLP00000001198.1"/>
    </source>
</evidence>
<keyword evidence="4" id="KW-0732">Signal</keyword>
<evidence type="ECO:0000256" key="5">
    <source>
        <dbReference type="ARBA" id="ARBA00022989"/>
    </source>
</evidence>
<evidence type="ECO:0000256" key="15">
    <source>
        <dbReference type="ARBA" id="ARBA00034104"/>
    </source>
</evidence>
<dbReference type="GO" id="GO:0005230">
    <property type="term" value="F:extracellular ligand-gated monoatomic ion channel activity"/>
    <property type="evidence" value="ECO:0007669"/>
    <property type="project" value="InterPro"/>
</dbReference>
<evidence type="ECO:0000256" key="14">
    <source>
        <dbReference type="ARBA" id="ARBA00023303"/>
    </source>
</evidence>
<feature type="transmembrane region" description="Helical" evidence="20">
    <location>
        <begin position="249"/>
        <end position="266"/>
    </location>
</feature>
<evidence type="ECO:0000259" key="22">
    <source>
        <dbReference type="Pfam" id="PF02931"/>
    </source>
</evidence>
<keyword evidence="14 20" id="KW-0407">Ion channel</keyword>
<keyword evidence="2" id="KW-1003">Cell membrane</keyword>
<evidence type="ECO:0000256" key="13">
    <source>
        <dbReference type="ARBA" id="ARBA00023286"/>
    </source>
</evidence>
<evidence type="ECO:0000256" key="21">
    <source>
        <dbReference type="SAM" id="MobiDB-lite"/>
    </source>
</evidence>
<dbReference type="InterPro" id="IPR036719">
    <property type="entry name" value="Neuro-gated_channel_TM_sf"/>
</dbReference>
<dbReference type="Pfam" id="PF02932">
    <property type="entry name" value="Neur_chan_memb"/>
    <property type="match status" value="1"/>
</dbReference>
<evidence type="ECO:0000256" key="7">
    <source>
        <dbReference type="ARBA" id="ARBA00023065"/>
    </source>
</evidence>
<comment type="function">
    <text evidence="19">Forms serotonin (5-hydroxytryptamine/5-HT3)-activated cation-selective channel complexes, which when activated cause fast, depolarizing responses in neurons.</text>
</comment>
<evidence type="ECO:0000256" key="11">
    <source>
        <dbReference type="ARBA" id="ARBA00023180"/>
    </source>
</evidence>
<evidence type="ECO:0000256" key="17">
    <source>
        <dbReference type="ARBA" id="ARBA00036239"/>
    </source>
</evidence>
<keyword evidence="9" id="KW-1015">Disulfide bond</keyword>
<comment type="catalytic activity">
    <reaction evidence="17">
        <text>Na(+)(in) = Na(+)(out)</text>
        <dbReference type="Rhea" id="RHEA:34963"/>
        <dbReference type="ChEBI" id="CHEBI:29101"/>
    </reaction>
</comment>
<keyword evidence="3 20" id="KW-0812">Transmembrane</keyword>
<dbReference type="Pfam" id="PF02931">
    <property type="entry name" value="Neur_chan_LBD"/>
    <property type="match status" value="1"/>
</dbReference>
<dbReference type="PROSITE" id="PS00236">
    <property type="entry name" value="NEUROTR_ION_CHANNEL"/>
    <property type="match status" value="1"/>
</dbReference>
<dbReference type="Proteomes" id="UP000694523">
    <property type="component" value="Unplaced"/>
</dbReference>
<dbReference type="InterPro" id="IPR006202">
    <property type="entry name" value="Neur_chan_lig-bd"/>
</dbReference>
<keyword evidence="13" id="KW-1071">Ligand-gated ion channel</keyword>
<evidence type="ECO:0000256" key="16">
    <source>
        <dbReference type="ARBA" id="ARBA00034430"/>
    </source>
</evidence>
<keyword evidence="1 20" id="KW-0813">Transport</keyword>
<dbReference type="InterPro" id="IPR038050">
    <property type="entry name" value="Neuro_actylchol_rec"/>
</dbReference>
<dbReference type="InterPro" id="IPR018000">
    <property type="entry name" value="Neurotransmitter_ion_chnl_CS"/>
</dbReference>
<keyword evidence="11" id="KW-0325">Glycoprotein</keyword>
<dbReference type="AlphaFoldDB" id="A0A8C6S742"/>
<evidence type="ECO:0000256" key="6">
    <source>
        <dbReference type="ARBA" id="ARBA00023018"/>
    </source>
</evidence>
<keyword evidence="25" id="KW-1185">Reference proteome</keyword>
<dbReference type="SUPFAM" id="SSF63712">
    <property type="entry name" value="Nicotinic receptor ligand binding domain-like"/>
    <property type="match status" value="1"/>
</dbReference>
<dbReference type="InterPro" id="IPR036734">
    <property type="entry name" value="Neur_chan_lig-bd_sf"/>
</dbReference>
<feature type="transmembrane region" description="Helical" evidence="20">
    <location>
        <begin position="278"/>
        <end position="306"/>
    </location>
</feature>
<keyword evidence="7 20" id="KW-0406">Ion transport</keyword>
<evidence type="ECO:0000256" key="20">
    <source>
        <dbReference type="RuleBase" id="RU000687"/>
    </source>
</evidence>
<feature type="domain" description="Neurotransmitter-gated ion-channel transmembrane" evidence="23">
    <location>
        <begin position="221"/>
        <end position="337"/>
    </location>
</feature>
<dbReference type="SUPFAM" id="SSF90112">
    <property type="entry name" value="Neurotransmitter-gated ion-channel transmembrane pore"/>
    <property type="match status" value="1"/>
</dbReference>
<name>A0A8C6S742_9GOBI</name>
<keyword evidence="6" id="KW-0770">Synapse</keyword>
<evidence type="ECO:0000259" key="23">
    <source>
        <dbReference type="Pfam" id="PF02932"/>
    </source>
</evidence>
<evidence type="ECO:0000256" key="18">
    <source>
        <dbReference type="ARBA" id="ARBA00036634"/>
    </source>
</evidence>
<reference evidence="24" key="1">
    <citation type="submission" date="2025-08" db="UniProtKB">
        <authorList>
            <consortium name="Ensembl"/>
        </authorList>
    </citation>
    <scope>IDENTIFICATION</scope>
</reference>
<organism evidence="24 25">
    <name type="scientific">Neogobius melanostomus</name>
    <name type="common">round goby</name>
    <dbReference type="NCBI Taxonomy" id="47308"/>
    <lineage>
        <taxon>Eukaryota</taxon>
        <taxon>Metazoa</taxon>
        <taxon>Chordata</taxon>
        <taxon>Craniata</taxon>
        <taxon>Vertebrata</taxon>
        <taxon>Euteleostomi</taxon>
        <taxon>Actinopterygii</taxon>
        <taxon>Neopterygii</taxon>
        <taxon>Teleostei</taxon>
        <taxon>Neoteleostei</taxon>
        <taxon>Acanthomorphata</taxon>
        <taxon>Gobiaria</taxon>
        <taxon>Gobiiformes</taxon>
        <taxon>Gobioidei</taxon>
        <taxon>Gobiidae</taxon>
        <taxon>Benthophilinae</taxon>
        <taxon>Neogobiini</taxon>
        <taxon>Neogobius</taxon>
    </lineage>
</organism>
<evidence type="ECO:0000256" key="9">
    <source>
        <dbReference type="ARBA" id="ARBA00023157"/>
    </source>
</evidence>
<proteinExistence type="inferred from homology"/>
<feature type="transmembrane region" description="Helical" evidence="20">
    <location>
        <begin position="216"/>
        <end position="237"/>
    </location>
</feature>
<keyword evidence="10" id="KW-0675">Receptor</keyword>
<dbReference type="CDD" id="cd19063">
    <property type="entry name" value="LGIC_TM_5-HT3"/>
    <property type="match status" value="1"/>
</dbReference>
<dbReference type="Gene3D" id="1.20.58.390">
    <property type="entry name" value="Neurotransmitter-gated ion-channel transmembrane domain"/>
    <property type="match status" value="1"/>
</dbReference>
<dbReference type="InterPro" id="IPR006201">
    <property type="entry name" value="Neur_channel"/>
</dbReference>
<evidence type="ECO:0000256" key="4">
    <source>
        <dbReference type="ARBA" id="ARBA00022729"/>
    </source>
</evidence>
<evidence type="ECO:0000256" key="3">
    <source>
        <dbReference type="ARBA" id="ARBA00022692"/>
    </source>
</evidence>
<keyword evidence="5 20" id="KW-1133">Transmembrane helix</keyword>